<protein>
    <recommendedName>
        <fullName evidence="5">RNA polymerase I-specific transcription initiation factor rrn3</fullName>
    </recommendedName>
</protein>
<gene>
    <name evidence="3" type="ORF">EIP91_005243</name>
</gene>
<feature type="region of interest" description="Disordered" evidence="2">
    <location>
        <begin position="369"/>
        <end position="392"/>
    </location>
</feature>
<feature type="region of interest" description="Disordered" evidence="2">
    <location>
        <begin position="1"/>
        <end position="50"/>
    </location>
</feature>
<name>A0A4R0RRV4_9APHY</name>
<evidence type="ECO:0000313" key="4">
    <source>
        <dbReference type="Proteomes" id="UP000292702"/>
    </source>
</evidence>
<comment type="caution">
    <text evidence="3">The sequence shown here is derived from an EMBL/GenBank/DDBJ whole genome shotgun (WGS) entry which is preliminary data.</text>
</comment>
<feature type="compositionally biased region" description="Acidic residues" evidence="2">
    <location>
        <begin position="302"/>
        <end position="333"/>
    </location>
</feature>
<dbReference type="PANTHER" id="PTHR12790:SF0">
    <property type="entry name" value="RNA POLYMERASE I-SPECIFIC TRANSCRIPTION INITIATION FACTOR RRN3-RELATED"/>
    <property type="match status" value="1"/>
</dbReference>
<dbReference type="Pfam" id="PF05327">
    <property type="entry name" value="RRN3"/>
    <property type="match status" value="1"/>
</dbReference>
<evidence type="ECO:0000256" key="2">
    <source>
        <dbReference type="SAM" id="MobiDB-lite"/>
    </source>
</evidence>
<feature type="compositionally biased region" description="Acidic residues" evidence="2">
    <location>
        <begin position="683"/>
        <end position="706"/>
    </location>
</feature>
<dbReference type="GO" id="GO:0005634">
    <property type="term" value="C:nucleus"/>
    <property type="evidence" value="ECO:0007669"/>
    <property type="project" value="TreeGrafter"/>
</dbReference>
<reference evidence="3 4" key="1">
    <citation type="submission" date="2018-11" db="EMBL/GenBank/DDBJ databases">
        <title>Genome assembly of Steccherinum ochraceum LE-BIN_3174, the white-rot fungus of the Steccherinaceae family (The Residual Polyporoid clade, Polyporales, Basidiomycota).</title>
        <authorList>
            <person name="Fedorova T.V."/>
            <person name="Glazunova O.A."/>
            <person name="Landesman E.O."/>
            <person name="Moiseenko K.V."/>
            <person name="Psurtseva N.V."/>
            <person name="Savinova O.S."/>
            <person name="Shakhova N.V."/>
            <person name="Tyazhelova T.V."/>
            <person name="Vasina D.V."/>
        </authorList>
    </citation>
    <scope>NUCLEOTIDE SEQUENCE [LARGE SCALE GENOMIC DNA]</scope>
    <source>
        <strain evidence="3 4">LE-BIN_3174</strain>
    </source>
</reference>
<proteinExistence type="inferred from homology"/>
<feature type="region of interest" description="Disordered" evidence="2">
    <location>
        <begin position="683"/>
        <end position="731"/>
    </location>
</feature>
<feature type="compositionally biased region" description="Low complexity" evidence="2">
    <location>
        <begin position="26"/>
        <end position="35"/>
    </location>
</feature>
<dbReference type="OrthoDB" id="26970at2759"/>
<dbReference type="GO" id="GO:0006361">
    <property type="term" value="P:transcription initiation at RNA polymerase I promoter"/>
    <property type="evidence" value="ECO:0007669"/>
    <property type="project" value="InterPro"/>
</dbReference>
<dbReference type="Proteomes" id="UP000292702">
    <property type="component" value="Unassembled WGS sequence"/>
</dbReference>
<dbReference type="STRING" id="92696.A0A4R0RRV4"/>
<comment type="similarity">
    <text evidence="1">Belongs to the RRN3 family.</text>
</comment>
<sequence length="753" mass="84279">MERRNEMPLKSPNPLESFKKRATTPSRSRSSSASSLLGDRPTVTNSRIKQDEQFRKDIHLTFVASALQQKAQGNSSSFDELVDQFNLKKPTTDAPSPAPPLRMWILALSNVVSRLERCHSALVEAVVGMPWTIMDTTFVKSYTGFIGMLVSAKPEYLGTVLSKLAHGFTYQSGLQTLEAALPESSNAPLTRRVVYERIHYLLRHLLSLVPTLPSTLQPLLVQHFPHKRQSQAAQVTYIRNLLQVVDYCPQLTDRILATVIDRAIQIDVEIQVELEELEDHLLEKEETDLFELDPFDTVVGQEGEESDSESDSDGEGDDLSDLSSEGEDDSDEDVAVVTSDFKHINEMVQKLDAILKNVFDYFNNSHGKFSPRHTPSPPTLQSGSESPLTPLEQPILRPLSPALIEEGKAFRRSQFYTLLSIFDRVILRTFKSRYTQFLIFWYSSLDPEFSDVFQGVLVSKALLEEDLPSVTRAAAASYIASFVSRAQFVDKENTRRVVICLCDFLRNKLDAFDAEAMSGLQAGSMAQYSVFYAVAQAVFLIFCFRWRDLTHDEEELEDMDGVAAAKSKWMNELDVVKRVVISVLNPLKMCSPNVVMQFAKVAHSVDFLYCYPIIEANRRSDYAVTPGESDMSSRRPALFTLAMMGNSMQMELNTFFPFDPYKLPRSGPYIEGVYREWSSVAIDDDEDEEDEEDEAEAVEKDGDVEEDRTGAVGIAINGSRTTSDDADGLGKSFGGMSISPIPALMSGMPMSVS</sequence>
<dbReference type="InterPro" id="IPR007991">
    <property type="entry name" value="RNA_pol_I_trans_ini_fac_RRN3"/>
</dbReference>
<dbReference type="EMBL" id="RWJN01000029">
    <property type="protein sequence ID" value="TCD69993.1"/>
    <property type="molecule type" value="Genomic_DNA"/>
</dbReference>
<evidence type="ECO:0000313" key="3">
    <source>
        <dbReference type="EMBL" id="TCD69993.1"/>
    </source>
</evidence>
<keyword evidence="4" id="KW-1185">Reference proteome</keyword>
<evidence type="ECO:0008006" key="5">
    <source>
        <dbReference type="Google" id="ProtNLM"/>
    </source>
</evidence>
<dbReference type="GO" id="GO:0001042">
    <property type="term" value="F:RNA polymerase I core binding"/>
    <property type="evidence" value="ECO:0007669"/>
    <property type="project" value="TreeGrafter"/>
</dbReference>
<dbReference type="AlphaFoldDB" id="A0A4R0RRV4"/>
<dbReference type="PANTHER" id="PTHR12790">
    <property type="entry name" value="TRANSCRIPTION INITIATION FACTOR IA RRN3"/>
    <property type="match status" value="1"/>
</dbReference>
<feature type="region of interest" description="Disordered" evidence="2">
    <location>
        <begin position="300"/>
        <end position="333"/>
    </location>
</feature>
<organism evidence="3 4">
    <name type="scientific">Steccherinum ochraceum</name>
    <dbReference type="NCBI Taxonomy" id="92696"/>
    <lineage>
        <taxon>Eukaryota</taxon>
        <taxon>Fungi</taxon>
        <taxon>Dikarya</taxon>
        <taxon>Basidiomycota</taxon>
        <taxon>Agaricomycotina</taxon>
        <taxon>Agaricomycetes</taxon>
        <taxon>Polyporales</taxon>
        <taxon>Steccherinaceae</taxon>
        <taxon>Steccherinum</taxon>
    </lineage>
</organism>
<accession>A0A4R0RRV4</accession>
<dbReference type="GO" id="GO:0001181">
    <property type="term" value="F:RNA polymerase I general transcription initiation factor activity"/>
    <property type="evidence" value="ECO:0007669"/>
    <property type="project" value="InterPro"/>
</dbReference>
<evidence type="ECO:0000256" key="1">
    <source>
        <dbReference type="ARBA" id="ARBA00010098"/>
    </source>
</evidence>